<feature type="region of interest" description="Disordered" evidence="1">
    <location>
        <begin position="212"/>
        <end position="239"/>
    </location>
</feature>
<reference evidence="2" key="1">
    <citation type="journal article" date="2021" name="Nat. Commun.">
        <title>Genetic determinants of endophytism in the Arabidopsis root mycobiome.</title>
        <authorList>
            <person name="Mesny F."/>
            <person name="Miyauchi S."/>
            <person name="Thiergart T."/>
            <person name="Pickel B."/>
            <person name="Atanasova L."/>
            <person name="Karlsson M."/>
            <person name="Huettel B."/>
            <person name="Barry K.W."/>
            <person name="Haridas S."/>
            <person name="Chen C."/>
            <person name="Bauer D."/>
            <person name="Andreopoulos W."/>
            <person name="Pangilinan J."/>
            <person name="LaButti K."/>
            <person name="Riley R."/>
            <person name="Lipzen A."/>
            <person name="Clum A."/>
            <person name="Drula E."/>
            <person name="Henrissat B."/>
            <person name="Kohler A."/>
            <person name="Grigoriev I.V."/>
            <person name="Martin F.M."/>
            <person name="Hacquard S."/>
        </authorList>
    </citation>
    <scope>NUCLEOTIDE SEQUENCE</scope>
    <source>
        <strain evidence="2">MPI-CAGE-CH-0230</strain>
    </source>
</reference>
<evidence type="ECO:0000256" key="1">
    <source>
        <dbReference type="SAM" id="MobiDB-lite"/>
    </source>
</evidence>
<sequence>MTGAPGLPGNFEMISYLGFQLMVFALCYRHSEEEPETAAHTAFLNLNSDWLSCRLSSHQSESQPAPNDAHLSVFFKLVVGRGCPCVPLTRKVWSRCFIPSQKACDKFAATPTYAGDSLGVLATGQASNQPTSQPNPQPEHDARPALRPGDRSLVARTRVCIVGLELAGCPVTTPERHPCNDNAVVRTTHETTRTQGCHRHGWEQTMAPVPASWDSESMRTGRRFPRAGGDSHGRHGDGG</sequence>
<dbReference type="RefSeq" id="XP_046012634.1">
    <property type="nucleotide sequence ID" value="XM_046156760.1"/>
</dbReference>
<name>A0A9P8Y633_9PEZI</name>
<feature type="compositionally biased region" description="Low complexity" evidence="1">
    <location>
        <begin position="125"/>
        <end position="134"/>
    </location>
</feature>
<evidence type="ECO:0000313" key="3">
    <source>
        <dbReference type="Proteomes" id="UP000756346"/>
    </source>
</evidence>
<dbReference type="AlphaFoldDB" id="A0A9P8Y633"/>
<feature type="region of interest" description="Disordered" evidence="1">
    <location>
        <begin position="123"/>
        <end position="149"/>
    </location>
</feature>
<gene>
    <name evidence="2" type="ORF">B0I36DRAFT_349114</name>
</gene>
<keyword evidence="3" id="KW-1185">Reference proteome</keyword>
<evidence type="ECO:0000313" key="2">
    <source>
        <dbReference type="EMBL" id="KAH7030954.1"/>
    </source>
</evidence>
<proteinExistence type="predicted"/>
<accession>A0A9P8Y633</accession>
<protein>
    <submittedName>
        <fullName evidence="2">Uncharacterized protein</fullName>
    </submittedName>
</protein>
<dbReference type="Proteomes" id="UP000756346">
    <property type="component" value="Unassembled WGS sequence"/>
</dbReference>
<feature type="compositionally biased region" description="Basic and acidic residues" evidence="1">
    <location>
        <begin position="229"/>
        <end position="239"/>
    </location>
</feature>
<dbReference type="EMBL" id="JAGTJQ010000005">
    <property type="protein sequence ID" value="KAH7030954.1"/>
    <property type="molecule type" value="Genomic_DNA"/>
</dbReference>
<organism evidence="2 3">
    <name type="scientific">Microdochium trichocladiopsis</name>
    <dbReference type="NCBI Taxonomy" id="1682393"/>
    <lineage>
        <taxon>Eukaryota</taxon>
        <taxon>Fungi</taxon>
        <taxon>Dikarya</taxon>
        <taxon>Ascomycota</taxon>
        <taxon>Pezizomycotina</taxon>
        <taxon>Sordariomycetes</taxon>
        <taxon>Xylariomycetidae</taxon>
        <taxon>Xylariales</taxon>
        <taxon>Microdochiaceae</taxon>
        <taxon>Microdochium</taxon>
    </lineage>
</organism>
<feature type="compositionally biased region" description="Basic and acidic residues" evidence="1">
    <location>
        <begin position="138"/>
        <end position="149"/>
    </location>
</feature>
<comment type="caution">
    <text evidence="2">The sequence shown here is derived from an EMBL/GenBank/DDBJ whole genome shotgun (WGS) entry which is preliminary data.</text>
</comment>
<dbReference type="GeneID" id="70186306"/>